<evidence type="ECO:0000313" key="18">
    <source>
        <dbReference type="Proteomes" id="UP000694421"/>
    </source>
</evidence>
<dbReference type="SMART" id="SM00094">
    <property type="entry name" value="TR_FER"/>
    <property type="match status" value="2"/>
</dbReference>
<evidence type="ECO:0000256" key="1">
    <source>
        <dbReference type="ARBA" id="ARBA00004613"/>
    </source>
</evidence>
<feature type="binding site" evidence="13">
    <location>
        <position position="549"/>
    </location>
    <ligand>
        <name>Fe(3+)</name>
        <dbReference type="ChEBI" id="CHEBI:29034"/>
        <label>2</label>
    </ligand>
</feature>
<keyword evidence="2 10" id="KW-0813">Transport</keyword>
<proteinExistence type="inferred from homology"/>
<dbReference type="SUPFAM" id="SSF53850">
    <property type="entry name" value="Periplasmic binding protein-like II"/>
    <property type="match status" value="2"/>
</dbReference>
<evidence type="ECO:0000256" key="8">
    <source>
        <dbReference type="ARBA" id="ARBA00023065"/>
    </source>
</evidence>
<feature type="binding site" evidence="13">
    <location>
        <position position="412"/>
    </location>
    <ligand>
        <name>Fe(3+)</name>
        <dbReference type="ChEBI" id="CHEBI:29034"/>
        <label>1</label>
    </ligand>
</feature>
<feature type="binding site" evidence="12">
    <location>
        <position position="476"/>
    </location>
    <ligand>
        <name>hydrogencarbonate</name>
        <dbReference type="ChEBI" id="CHEBI:17544"/>
        <label>1</label>
    </ligand>
</feature>
<feature type="binding site" evidence="13">
    <location>
        <position position="272"/>
    </location>
    <ligand>
        <name>Fe(3+)</name>
        <dbReference type="ChEBI" id="CHEBI:29034"/>
        <label>1</label>
    </ligand>
</feature>
<keyword evidence="3 10" id="KW-0410">Iron transport</keyword>
<evidence type="ECO:0000256" key="7">
    <source>
        <dbReference type="ARBA" id="ARBA00023004"/>
    </source>
</evidence>
<feature type="disulfide bond" evidence="14">
    <location>
        <begin position="193"/>
        <end position="204"/>
    </location>
</feature>
<dbReference type="InterPro" id="IPR016357">
    <property type="entry name" value="Transferrin"/>
</dbReference>
<dbReference type="PROSITE" id="PS51408">
    <property type="entry name" value="TRANSFERRIN_LIKE_4"/>
    <property type="match status" value="2"/>
</dbReference>
<feature type="disulfide bond" evidence="14">
    <location>
        <begin position="595"/>
        <end position="609"/>
    </location>
</feature>
<dbReference type="PROSITE" id="PS00205">
    <property type="entry name" value="TRANSFERRIN_LIKE_1"/>
    <property type="match status" value="1"/>
</dbReference>
<feature type="disulfide bond" evidence="14">
    <location>
        <begin position="509"/>
        <end position="523"/>
    </location>
</feature>
<dbReference type="GO" id="GO:0005886">
    <property type="term" value="C:plasma membrane"/>
    <property type="evidence" value="ECO:0007669"/>
    <property type="project" value="TreeGrafter"/>
</dbReference>
<feature type="binding site" evidence="12">
    <location>
        <position position="140"/>
    </location>
    <ligand>
        <name>hydrogencarbonate</name>
        <dbReference type="ChEBI" id="CHEBI:17544"/>
        <label>1</label>
    </ligand>
</feature>
<evidence type="ECO:0000256" key="3">
    <source>
        <dbReference type="ARBA" id="ARBA00022496"/>
    </source>
</evidence>
<evidence type="ECO:0000256" key="15">
    <source>
        <dbReference type="SAM" id="SignalP"/>
    </source>
</evidence>
<dbReference type="GO" id="GO:0055037">
    <property type="term" value="C:recycling endosome"/>
    <property type="evidence" value="ECO:0007669"/>
    <property type="project" value="TreeGrafter"/>
</dbReference>
<feature type="domain" description="Transferrin-like" evidence="16">
    <location>
        <begin position="362"/>
        <end position="694"/>
    </location>
</feature>
<feature type="binding site" evidence="13">
    <location>
        <position position="78"/>
    </location>
    <ligand>
        <name>Fe(3+)</name>
        <dbReference type="ChEBI" id="CHEBI:29034"/>
        <label>1</label>
    </ligand>
</feature>
<feature type="active site" description="Nucleophile" evidence="11">
    <location>
        <position position="278"/>
    </location>
</feature>
<dbReference type="GO" id="GO:0005769">
    <property type="term" value="C:early endosome"/>
    <property type="evidence" value="ECO:0007669"/>
    <property type="project" value="TreeGrafter"/>
</dbReference>
<keyword evidence="4" id="KW-0964">Secreted</keyword>
<accession>A0A8D0EAQ5</accession>
<evidence type="ECO:0000256" key="12">
    <source>
        <dbReference type="PIRSR" id="PIRSR002549-2"/>
    </source>
</evidence>
<feature type="binding site" evidence="12">
    <location>
        <position position="143"/>
    </location>
    <ligand>
        <name>hydrogencarbonate</name>
        <dbReference type="ChEBI" id="CHEBI:17544"/>
        <label>1</label>
    </ligand>
</feature>
<keyword evidence="8 10" id="KW-0406">Ion transport</keyword>
<evidence type="ECO:0000313" key="17">
    <source>
        <dbReference type="Ensembl" id="ENSSMRP00000028812.1"/>
    </source>
</evidence>
<feature type="disulfide bond" evidence="14">
    <location>
        <begin position="134"/>
        <end position="219"/>
    </location>
</feature>
<feature type="binding site" evidence="13">
    <location>
        <position position="111"/>
    </location>
    <ligand>
        <name>Fe(3+)</name>
        <dbReference type="ChEBI" id="CHEBI:29034"/>
        <label>1</label>
    </ligand>
</feature>
<feature type="disulfide bond" evidence="14">
    <location>
        <begin position="499"/>
        <end position="695"/>
    </location>
</feature>
<dbReference type="PROSITE" id="PS00206">
    <property type="entry name" value="TRANSFERRIN_LIKE_2"/>
    <property type="match status" value="1"/>
</dbReference>
<evidence type="ECO:0000256" key="5">
    <source>
        <dbReference type="ARBA" id="ARBA00022723"/>
    </source>
</evidence>
<feature type="binding site" evidence="13">
    <location>
        <position position="450"/>
    </location>
    <ligand>
        <name>Fe(3+)</name>
        <dbReference type="ChEBI" id="CHEBI:29034"/>
        <label>1</label>
    </ligand>
</feature>
<evidence type="ECO:0000256" key="4">
    <source>
        <dbReference type="ARBA" id="ARBA00022525"/>
    </source>
</evidence>
<name>A0A8D0EAQ5_SALMN</name>
<dbReference type="PANTHER" id="PTHR11485:SF31">
    <property type="entry name" value="SEROTRANSFERRIN"/>
    <property type="match status" value="1"/>
</dbReference>
<dbReference type="Gene3D" id="3.40.190.10">
    <property type="entry name" value="Periplasmic binding protein-like II"/>
    <property type="match status" value="4"/>
</dbReference>
<evidence type="ECO:0000256" key="14">
    <source>
        <dbReference type="PIRSR" id="PIRSR002549-4"/>
    </source>
</evidence>
<feature type="disulfide bond" evidence="14">
    <location>
        <begin position="520"/>
        <end position="538"/>
    </location>
</feature>
<evidence type="ECO:0000256" key="9">
    <source>
        <dbReference type="ARBA" id="ARBA00023157"/>
    </source>
</evidence>
<dbReference type="FunFam" id="3.40.190.10:FF:000095">
    <property type="entry name" value="Lactotransferrin"/>
    <property type="match status" value="1"/>
</dbReference>
<feature type="binding site" evidence="12">
    <location>
        <position position="483"/>
    </location>
    <ligand>
        <name>hydrogencarbonate</name>
        <dbReference type="ChEBI" id="CHEBI:17544"/>
        <label>1</label>
    </ligand>
</feature>
<reference evidence="17" key="1">
    <citation type="submission" date="2025-08" db="UniProtKB">
        <authorList>
            <consortium name="Ensembl"/>
        </authorList>
    </citation>
    <scope>IDENTIFICATION</scope>
</reference>
<evidence type="ECO:0000259" key="16">
    <source>
        <dbReference type="PROSITE" id="PS51408"/>
    </source>
</evidence>
<comment type="subcellular location">
    <subcellularLocation>
        <location evidence="1">Secreted</location>
    </subcellularLocation>
</comment>
<feature type="disulfide bond" evidence="14">
    <location>
        <begin position="474"/>
        <end position="555"/>
    </location>
</feature>
<dbReference type="InterPro" id="IPR018195">
    <property type="entry name" value="Transferrin_Fe_BS"/>
</dbReference>
<protein>
    <recommendedName>
        <fullName evidence="16">Transferrin-like domain-containing protein</fullName>
    </recommendedName>
</protein>
<dbReference type="Ensembl" id="ENSSMRT00000033601.1">
    <property type="protein sequence ID" value="ENSSMRP00000028812.1"/>
    <property type="gene ID" value="ENSSMRG00000022162.1"/>
</dbReference>
<feature type="disulfide bond" evidence="14">
    <location>
        <begin position="375"/>
        <end position="388"/>
    </location>
</feature>
<dbReference type="PIRSF" id="PIRSF002549">
    <property type="entry name" value="Transferrin"/>
    <property type="match status" value="1"/>
</dbReference>
<evidence type="ECO:0000256" key="2">
    <source>
        <dbReference type="ARBA" id="ARBA00022448"/>
    </source>
</evidence>
<comment type="similarity">
    <text evidence="10">Belongs to the transferrin family.</text>
</comment>
<feature type="disulfide bond" evidence="14">
    <location>
        <begin position="250"/>
        <end position="264"/>
    </location>
</feature>
<feature type="disulfide bond" evidence="14">
    <location>
        <begin position="179"/>
        <end position="196"/>
    </location>
</feature>
<keyword evidence="18" id="KW-1185">Reference proteome</keyword>
<feature type="binding site" evidence="12">
    <location>
        <position position="480"/>
    </location>
    <ligand>
        <name>hydrogencarbonate</name>
        <dbReference type="ChEBI" id="CHEBI:17544"/>
        <label>2</label>
    </ligand>
</feature>
<feature type="binding site" evidence="12">
    <location>
        <position position="136"/>
    </location>
    <ligand>
        <name>hydrogencarbonate</name>
        <dbReference type="ChEBI" id="CHEBI:17544"/>
        <label>1</label>
    </ligand>
</feature>
<dbReference type="InterPro" id="IPR001156">
    <property type="entry name" value="Transferrin-like_dom"/>
</dbReference>
<dbReference type="PANTHER" id="PTHR11485">
    <property type="entry name" value="TRANSFERRIN"/>
    <property type="match status" value="1"/>
</dbReference>
<evidence type="ECO:0000256" key="6">
    <source>
        <dbReference type="ARBA" id="ARBA00022737"/>
    </source>
</evidence>
<organism evidence="17 18">
    <name type="scientific">Salvator merianae</name>
    <name type="common">Argentine black and white tegu</name>
    <name type="synonym">Tupinambis merianae</name>
    <dbReference type="NCBI Taxonomy" id="96440"/>
    <lineage>
        <taxon>Eukaryota</taxon>
        <taxon>Metazoa</taxon>
        <taxon>Chordata</taxon>
        <taxon>Craniata</taxon>
        <taxon>Vertebrata</taxon>
        <taxon>Euteleostomi</taxon>
        <taxon>Lepidosauria</taxon>
        <taxon>Squamata</taxon>
        <taxon>Bifurcata</taxon>
        <taxon>Unidentata</taxon>
        <taxon>Episquamata</taxon>
        <taxon>Laterata</taxon>
        <taxon>Teiioidea</taxon>
        <taxon>Teiidae</taxon>
        <taxon>Salvator</taxon>
    </lineage>
</organism>
<evidence type="ECO:0000256" key="10">
    <source>
        <dbReference type="PIRNR" id="PIRNR002549"/>
    </source>
</evidence>
<feature type="chain" id="PRO_5034374379" description="Transferrin-like domain-containing protein" evidence="15">
    <location>
        <begin position="20"/>
        <end position="710"/>
    </location>
</feature>
<dbReference type="OMA" id="DEWSINS"/>
<dbReference type="GeneTree" id="ENSGT00940000156055"/>
<dbReference type="Pfam" id="PF00405">
    <property type="entry name" value="Transferrin"/>
    <property type="match status" value="2"/>
</dbReference>
<feature type="disulfide bond" evidence="14">
    <location>
        <begin position="26"/>
        <end position="63"/>
    </location>
</feature>
<evidence type="ECO:0000256" key="11">
    <source>
        <dbReference type="PIRSR" id="PIRSR002549-1"/>
    </source>
</evidence>
<dbReference type="GO" id="GO:0005615">
    <property type="term" value="C:extracellular space"/>
    <property type="evidence" value="ECO:0007669"/>
    <property type="project" value="InterPro"/>
</dbReference>
<feature type="binding site" evidence="12">
    <location>
        <position position="482"/>
    </location>
    <ligand>
        <name>hydrogencarbonate</name>
        <dbReference type="ChEBI" id="CHEBI:17544"/>
        <label>1</label>
    </ligand>
</feature>
<feature type="binding site" evidence="13">
    <location>
        <position position="617"/>
    </location>
    <ligand>
        <name>Fe(3+)</name>
        <dbReference type="ChEBI" id="CHEBI:29034"/>
        <label>1</label>
    </ligand>
</feature>
<dbReference type="PRINTS" id="PR00422">
    <property type="entry name" value="TRANSFERRIN"/>
</dbReference>
<evidence type="ECO:0000256" key="13">
    <source>
        <dbReference type="PIRSR" id="PIRSR002549-3"/>
    </source>
</evidence>
<dbReference type="GO" id="GO:0046872">
    <property type="term" value="F:metal ion binding"/>
    <property type="evidence" value="ECO:0007669"/>
    <property type="project" value="UniProtKB-KW"/>
</dbReference>
<feature type="binding site" evidence="13">
    <location>
        <position position="213"/>
    </location>
    <ligand>
        <name>Fe(3+)</name>
        <dbReference type="ChEBI" id="CHEBI:29034"/>
        <label>1</label>
    </ligand>
</feature>
<dbReference type="Proteomes" id="UP000694421">
    <property type="component" value="Unplaced"/>
</dbReference>
<dbReference type="GO" id="GO:0019731">
    <property type="term" value="P:antibacterial humoral response"/>
    <property type="evidence" value="ECO:0007669"/>
    <property type="project" value="TreeGrafter"/>
</dbReference>
<feature type="disulfide bond" evidence="14">
    <location>
        <begin position="36"/>
        <end position="54"/>
    </location>
</feature>
<keyword evidence="9 14" id="KW-1015">Disulfide bond</keyword>
<keyword evidence="6" id="KW-0677">Repeat</keyword>
<feature type="disulfide bond" evidence="14">
    <location>
        <begin position="365"/>
        <end position="397"/>
    </location>
</feature>
<keyword evidence="5 10" id="KW-0479">Metal-binding</keyword>
<keyword evidence="7 10" id="KW-0408">Iron</keyword>
<keyword evidence="15" id="KW-0732">Signal</keyword>
<feature type="signal peptide" evidence="15">
    <location>
        <begin position="1"/>
        <end position="19"/>
    </location>
</feature>
<feature type="domain" description="Transferrin-like" evidence="16">
    <location>
        <begin position="23"/>
        <end position="351"/>
    </location>
</feature>
<feature type="active site" evidence="11">
    <location>
        <position position="91"/>
    </location>
</feature>
<sequence>MKLALQATLSFGLLAFCLATSPVRWCTISGPEQVKCQRLQGCLSSQENLPPLSCVRKIDHSDCIKAIANNEADFISLDGGHIFEASLNPYKLKPILAEAYRAENGELHTSYLAVAVVKKGTVESLDHLGGKKSCHTGWGRSVGWVIAVGTQVSRGQIVWPGAVPEKLEKAVARYFLGSCVPGVPKDEALINLCRLCAGKGAEKCSRNDPYSGYSGAFECLRSGGGDVAYVKEATVLALSPEERSQYELLCLDGSKAPIEAYEACNLGRVPAHAIVARSIDGREDDIQKVLLKAVELGSRNAACQLFGPPEGTLRDLLVKDSAVDLFPVPKIMDAQLYLGLPYYTAIQSLRRERPDPDATERVVWCAVGKAEKTKCDSWSGVSKGAIECAVAETIEECIIKIQKADADAVSVDGGQIYIGGKCGLVPVLAEVYSEPDICNNPRRETKVKGYSAVAVVKKTNRDISWNNLEGKKSCHTGVDRNAGWNIPFGLIYKAHNTTCDFSKFFSEGCAPGSSPDSNLCKLCKGSGSGDALAEKYKCKANSNEIYFGYTGAFRCLIEEGDVAFIKHNIANDIINGENKPSWVGNYRIEDFEKLCLNGQRSPVTDYDQCNLADVPTHGVITRPERAEVVKKVLLEQQALYGSNGSKKDVFQMFQSETKDSLFKDGTLCLAVAAGKNYKTYLGKEYLDSVDGFKKCAPSELLKACTFHQHN</sequence>
<dbReference type="AlphaFoldDB" id="A0A8D0EAQ5"/>
<dbReference type="GO" id="GO:0006826">
    <property type="term" value="P:iron ion transport"/>
    <property type="evidence" value="ECO:0007669"/>
    <property type="project" value="UniProtKB-KW"/>
</dbReference>
<reference evidence="17" key="2">
    <citation type="submission" date="2025-09" db="UniProtKB">
        <authorList>
            <consortium name="Ensembl"/>
        </authorList>
    </citation>
    <scope>IDENTIFICATION</scope>
</reference>
<feature type="disulfide bond" evidence="14">
    <location>
        <begin position="422"/>
        <end position="704"/>
    </location>
</feature>